<dbReference type="OrthoDB" id="7873474at2"/>
<dbReference type="Pfam" id="PF00216">
    <property type="entry name" value="Bac_DNA_binding"/>
    <property type="match status" value="1"/>
</dbReference>
<sequence>MATKKKPTEAAPVVADAAGEVMAAKVKTPGLRLKELVEKVAEQSSAPKKAVRETVEALLNEIGAALDRGEELNLPGFGRAKVVKTADKGGQSVLTLKLKRGGPAKLSGKAKEGVAEPGEDG</sequence>
<protein>
    <submittedName>
        <fullName evidence="4">Integration host factor subunit alpha</fullName>
    </submittedName>
</protein>
<comment type="similarity">
    <text evidence="1">Belongs to the bacterial histone-like protein family.</text>
</comment>
<dbReference type="GO" id="GO:0003677">
    <property type="term" value="F:DNA binding"/>
    <property type="evidence" value="ECO:0007669"/>
    <property type="project" value="UniProtKB-KW"/>
</dbReference>
<dbReference type="SUPFAM" id="SSF47729">
    <property type="entry name" value="IHF-like DNA-binding proteins"/>
    <property type="match status" value="1"/>
</dbReference>
<keyword evidence="2" id="KW-0238">DNA-binding</keyword>
<dbReference type="GO" id="GO:0030527">
    <property type="term" value="F:structural constituent of chromatin"/>
    <property type="evidence" value="ECO:0007669"/>
    <property type="project" value="InterPro"/>
</dbReference>
<dbReference type="InterPro" id="IPR000119">
    <property type="entry name" value="Hist_DNA-bd"/>
</dbReference>
<proteinExistence type="inferred from homology"/>
<evidence type="ECO:0000313" key="5">
    <source>
        <dbReference type="Proteomes" id="UP000277498"/>
    </source>
</evidence>
<evidence type="ECO:0000313" key="4">
    <source>
        <dbReference type="EMBL" id="VDC32674.1"/>
    </source>
</evidence>
<dbReference type="Gene3D" id="4.10.520.10">
    <property type="entry name" value="IHF-like DNA-binding proteins"/>
    <property type="match status" value="1"/>
</dbReference>
<evidence type="ECO:0000256" key="3">
    <source>
        <dbReference type="SAM" id="MobiDB-lite"/>
    </source>
</evidence>
<organism evidence="4 5">
    <name type="scientific">Pseudogemmobacter humi</name>
    <dbReference type="NCBI Taxonomy" id="2483812"/>
    <lineage>
        <taxon>Bacteria</taxon>
        <taxon>Pseudomonadati</taxon>
        <taxon>Pseudomonadota</taxon>
        <taxon>Alphaproteobacteria</taxon>
        <taxon>Rhodobacterales</taxon>
        <taxon>Paracoccaceae</taxon>
        <taxon>Pseudogemmobacter</taxon>
    </lineage>
</organism>
<keyword evidence="5" id="KW-1185">Reference proteome</keyword>
<dbReference type="EMBL" id="UXAW01000093">
    <property type="protein sequence ID" value="VDC32674.1"/>
    <property type="molecule type" value="Genomic_DNA"/>
</dbReference>
<dbReference type="InterPro" id="IPR010992">
    <property type="entry name" value="IHF-like_DNA-bd_dom_sf"/>
</dbReference>
<gene>
    <name evidence="4" type="ORF">XINFAN_03416</name>
</gene>
<evidence type="ECO:0000256" key="1">
    <source>
        <dbReference type="ARBA" id="ARBA00010529"/>
    </source>
</evidence>
<feature type="region of interest" description="Disordered" evidence="3">
    <location>
        <begin position="102"/>
        <end position="121"/>
    </location>
</feature>
<name>A0A3P5XDB6_9RHOB</name>
<dbReference type="RefSeq" id="WP_160144650.1">
    <property type="nucleotide sequence ID" value="NZ_UXAW01000093.1"/>
</dbReference>
<reference evidence="4 5" key="1">
    <citation type="submission" date="2018-11" db="EMBL/GenBank/DDBJ databases">
        <authorList>
            <person name="Criscuolo A."/>
        </authorList>
    </citation>
    <scope>NUCLEOTIDE SEQUENCE [LARGE SCALE GENOMIC DNA]</scope>
    <source>
        <strain evidence="4">ACIP111625</strain>
    </source>
</reference>
<evidence type="ECO:0000256" key="2">
    <source>
        <dbReference type="ARBA" id="ARBA00023125"/>
    </source>
</evidence>
<dbReference type="Proteomes" id="UP000277498">
    <property type="component" value="Unassembled WGS sequence"/>
</dbReference>
<dbReference type="AlphaFoldDB" id="A0A3P5XDB6"/>
<accession>A0A3P5XDB6</accession>